<keyword evidence="4" id="KW-1185">Reference proteome</keyword>
<dbReference type="EMBL" id="CM015719">
    <property type="protein sequence ID" value="KAF3693394.1"/>
    <property type="molecule type" value="Genomic_DNA"/>
</dbReference>
<feature type="signal peptide" evidence="2">
    <location>
        <begin position="1"/>
        <end position="20"/>
    </location>
</feature>
<dbReference type="Proteomes" id="UP000503349">
    <property type="component" value="Chromosome 8"/>
</dbReference>
<feature type="compositionally biased region" description="Pro residues" evidence="1">
    <location>
        <begin position="30"/>
        <end position="41"/>
    </location>
</feature>
<keyword evidence="2" id="KW-0732">Signal</keyword>
<evidence type="ECO:0000313" key="4">
    <source>
        <dbReference type="Proteomes" id="UP000503349"/>
    </source>
</evidence>
<accession>A0A6G1PTC3</accession>
<proteinExistence type="predicted"/>
<feature type="region of interest" description="Disordered" evidence="1">
    <location>
        <begin position="30"/>
        <end position="57"/>
    </location>
</feature>
<dbReference type="AlphaFoldDB" id="A0A6G1PTC3"/>
<protein>
    <recommendedName>
        <fullName evidence="5">Secreted protein</fullName>
    </recommendedName>
</protein>
<organism evidence="3 4">
    <name type="scientific">Channa argus</name>
    <name type="common">Northern snakehead</name>
    <name type="synonym">Ophicephalus argus</name>
    <dbReference type="NCBI Taxonomy" id="215402"/>
    <lineage>
        <taxon>Eukaryota</taxon>
        <taxon>Metazoa</taxon>
        <taxon>Chordata</taxon>
        <taxon>Craniata</taxon>
        <taxon>Vertebrata</taxon>
        <taxon>Euteleostomi</taxon>
        <taxon>Actinopterygii</taxon>
        <taxon>Neopterygii</taxon>
        <taxon>Teleostei</taxon>
        <taxon>Neoteleostei</taxon>
        <taxon>Acanthomorphata</taxon>
        <taxon>Anabantaria</taxon>
        <taxon>Anabantiformes</taxon>
        <taxon>Channoidei</taxon>
        <taxon>Channidae</taxon>
        <taxon>Channa</taxon>
    </lineage>
</organism>
<reference evidence="3 4" key="1">
    <citation type="submission" date="2019-02" db="EMBL/GenBank/DDBJ databases">
        <title>Opniocepnalus argus genome.</title>
        <authorList>
            <person name="Zhou C."/>
            <person name="Xiao S."/>
        </authorList>
    </citation>
    <scope>NUCLEOTIDE SEQUENCE [LARGE SCALE GENOMIC DNA]</scope>
    <source>
        <strain evidence="3">OARG1902GOOAL</strain>
        <tissue evidence="3">Muscle</tissue>
    </source>
</reference>
<feature type="compositionally biased region" description="Low complexity" evidence="1">
    <location>
        <begin position="42"/>
        <end position="57"/>
    </location>
</feature>
<evidence type="ECO:0008006" key="5">
    <source>
        <dbReference type="Google" id="ProtNLM"/>
    </source>
</evidence>
<name>A0A6G1PTC3_CHAAH</name>
<evidence type="ECO:0000256" key="2">
    <source>
        <dbReference type="SAM" id="SignalP"/>
    </source>
</evidence>
<evidence type="ECO:0000313" key="3">
    <source>
        <dbReference type="EMBL" id="KAF3693394.1"/>
    </source>
</evidence>
<gene>
    <name evidence="3" type="ORF">EXN66_Car009070</name>
</gene>
<feature type="chain" id="PRO_5026041756" description="Secreted protein" evidence="2">
    <location>
        <begin position="21"/>
        <end position="79"/>
    </location>
</feature>
<sequence length="79" mass="8463">MQAHSLFPLSLSVLLPSCFRFLTPPISPPPLAQTTTCPPPNSSSGFSVSPASPSLSAWSERPVNLKDLITQSLRDCLLL</sequence>
<reference evidence="4" key="2">
    <citation type="submission" date="2019-02" db="EMBL/GenBank/DDBJ databases">
        <title>Opniocepnalus argus Var Kimnra genome.</title>
        <authorList>
            <person name="Zhou C."/>
            <person name="Xiao S."/>
        </authorList>
    </citation>
    <scope>NUCLEOTIDE SEQUENCE [LARGE SCALE GENOMIC DNA]</scope>
</reference>
<evidence type="ECO:0000256" key="1">
    <source>
        <dbReference type="SAM" id="MobiDB-lite"/>
    </source>
</evidence>